<evidence type="ECO:0000259" key="1">
    <source>
        <dbReference type="PROSITE" id="PS50076"/>
    </source>
</evidence>
<dbReference type="SUPFAM" id="SSF46565">
    <property type="entry name" value="Chaperone J-domain"/>
    <property type="match status" value="1"/>
</dbReference>
<evidence type="ECO:0000313" key="2">
    <source>
        <dbReference type="EMBL" id="MEJ8571291.1"/>
    </source>
</evidence>
<dbReference type="Pfam" id="PF00226">
    <property type="entry name" value="DnaJ"/>
    <property type="match status" value="1"/>
</dbReference>
<dbReference type="InterPro" id="IPR036869">
    <property type="entry name" value="J_dom_sf"/>
</dbReference>
<dbReference type="PROSITE" id="PS50076">
    <property type="entry name" value="DNAJ_2"/>
    <property type="match status" value="1"/>
</dbReference>
<feature type="domain" description="J" evidence="1">
    <location>
        <begin position="143"/>
        <end position="198"/>
    </location>
</feature>
<protein>
    <submittedName>
        <fullName evidence="2">DnaJ domain-containing protein</fullName>
    </submittedName>
</protein>
<dbReference type="AlphaFoldDB" id="A0AAW9RNA9"/>
<dbReference type="Gene3D" id="1.10.287.110">
    <property type="entry name" value="DnaJ domain"/>
    <property type="match status" value="1"/>
</dbReference>
<dbReference type="SMART" id="SM00271">
    <property type="entry name" value="DnaJ"/>
    <property type="match status" value="1"/>
</dbReference>
<accession>A0AAW9RNA9</accession>
<name>A0AAW9RNA9_9HYPH</name>
<sequence length="198" mass="21683">MTEAYPLQWPVGWPRTPAHQRQASRFDPGGLARESRLIVEELRRLGARHAVVSTNVELRLDGLPYSNRRAPDDPGVAVYFELEGRPQCIPCDRWAKVEENARAIWKSIESLRGLERWGAKSFVDAAFRGFEALPAPSADNAAHWTTVLGVGRAADADEINAAYRKKAREAHPDAGGTVEAMSALNAARTAALAERGAT</sequence>
<gene>
    <name evidence="2" type="ORF">V3328_07395</name>
</gene>
<reference evidence="2 3" key="1">
    <citation type="submission" date="2024-02" db="EMBL/GenBank/DDBJ databases">
        <title>Genome analysis and characterization of Microbaculum marinisediminis sp. nov., isolated from marine sediment.</title>
        <authorList>
            <person name="Du Z.-J."/>
            <person name="Ye Y.-Q."/>
            <person name="Zhang Z.-R."/>
            <person name="Yuan S.-M."/>
            <person name="Zhang X.-Y."/>
        </authorList>
    </citation>
    <scope>NUCLEOTIDE SEQUENCE [LARGE SCALE GENOMIC DNA]</scope>
    <source>
        <strain evidence="2 3">SDUM1044001</strain>
    </source>
</reference>
<comment type="caution">
    <text evidence="2">The sequence shown here is derived from an EMBL/GenBank/DDBJ whole genome shotgun (WGS) entry which is preliminary data.</text>
</comment>
<dbReference type="InterPro" id="IPR001623">
    <property type="entry name" value="DnaJ_domain"/>
</dbReference>
<proteinExistence type="predicted"/>
<organism evidence="2 3">
    <name type="scientific">Microbaculum marinum</name>
    <dbReference type="NCBI Taxonomy" id="1764581"/>
    <lineage>
        <taxon>Bacteria</taxon>
        <taxon>Pseudomonadati</taxon>
        <taxon>Pseudomonadota</taxon>
        <taxon>Alphaproteobacteria</taxon>
        <taxon>Hyphomicrobiales</taxon>
        <taxon>Tepidamorphaceae</taxon>
        <taxon>Microbaculum</taxon>
    </lineage>
</organism>
<dbReference type="Proteomes" id="UP001378188">
    <property type="component" value="Unassembled WGS sequence"/>
</dbReference>
<dbReference type="CDD" id="cd06257">
    <property type="entry name" value="DnaJ"/>
    <property type="match status" value="1"/>
</dbReference>
<evidence type="ECO:0000313" key="3">
    <source>
        <dbReference type="Proteomes" id="UP001378188"/>
    </source>
</evidence>
<dbReference type="EMBL" id="JAZHOF010000003">
    <property type="protein sequence ID" value="MEJ8571291.1"/>
    <property type="molecule type" value="Genomic_DNA"/>
</dbReference>
<dbReference type="RefSeq" id="WP_340328994.1">
    <property type="nucleotide sequence ID" value="NZ_JAZHOF010000003.1"/>
</dbReference>
<keyword evidence="3" id="KW-1185">Reference proteome</keyword>